<dbReference type="AlphaFoldDB" id="A0A919SKF0"/>
<evidence type="ECO:0000313" key="3">
    <source>
        <dbReference type="Proteomes" id="UP000680865"/>
    </source>
</evidence>
<organism evidence="2 3">
    <name type="scientific">Winogradskya consettensis</name>
    <dbReference type="NCBI Taxonomy" id="113560"/>
    <lineage>
        <taxon>Bacteria</taxon>
        <taxon>Bacillati</taxon>
        <taxon>Actinomycetota</taxon>
        <taxon>Actinomycetes</taxon>
        <taxon>Micromonosporales</taxon>
        <taxon>Micromonosporaceae</taxon>
        <taxon>Winogradskya</taxon>
    </lineage>
</organism>
<dbReference type="Proteomes" id="UP000680865">
    <property type="component" value="Unassembled WGS sequence"/>
</dbReference>
<evidence type="ECO:0000256" key="1">
    <source>
        <dbReference type="SAM" id="MobiDB-lite"/>
    </source>
</evidence>
<protein>
    <submittedName>
        <fullName evidence="2">Uncharacterized protein</fullName>
    </submittedName>
</protein>
<keyword evidence="3" id="KW-1185">Reference proteome</keyword>
<reference evidence="2" key="1">
    <citation type="submission" date="2021-03" db="EMBL/GenBank/DDBJ databases">
        <title>Whole genome shotgun sequence of Actinoplanes consettensis NBRC 14913.</title>
        <authorList>
            <person name="Komaki H."/>
            <person name="Tamura T."/>
        </authorList>
    </citation>
    <scope>NUCLEOTIDE SEQUENCE</scope>
    <source>
        <strain evidence="2">NBRC 14913</strain>
    </source>
</reference>
<sequence>MRQRARSSPGLRVQIIGVPFLVTPVAPSGEQNAPGLTTAGTAGGAVVVGFGLGFFVVFEGDGSGAVRAGTGFLIGGTLVREDEDEGDGEDGRERDGDGDDVDSIGGGDASDGAMNCGAEDGLPPPVKALIAVMPPQQSSRNATPVARATFREVERAGWFGAVTRDSVPLTFTMDDRLFRQRPETIRLALPGEQCRVSNAG</sequence>
<proteinExistence type="predicted"/>
<comment type="caution">
    <text evidence="2">The sequence shown here is derived from an EMBL/GenBank/DDBJ whole genome shotgun (WGS) entry which is preliminary data.</text>
</comment>
<gene>
    <name evidence="2" type="ORF">Aco04nite_36720</name>
</gene>
<evidence type="ECO:0000313" key="2">
    <source>
        <dbReference type="EMBL" id="GIM73711.1"/>
    </source>
</evidence>
<accession>A0A919SKF0</accession>
<name>A0A919SKF0_9ACTN</name>
<feature type="region of interest" description="Disordered" evidence="1">
    <location>
        <begin position="78"/>
        <end position="120"/>
    </location>
</feature>
<dbReference type="EMBL" id="BOQP01000017">
    <property type="protein sequence ID" value="GIM73711.1"/>
    <property type="molecule type" value="Genomic_DNA"/>
</dbReference>